<gene>
    <name evidence="3" type="ORF">HYH02_008297</name>
</gene>
<protein>
    <submittedName>
        <fullName evidence="3">Uncharacterized protein</fullName>
    </submittedName>
</protein>
<dbReference type="SUPFAM" id="SSF52047">
    <property type="entry name" value="RNI-like"/>
    <property type="match status" value="1"/>
</dbReference>
<dbReference type="GO" id="GO:0019005">
    <property type="term" value="C:SCF ubiquitin ligase complex"/>
    <property type="evidence" value="ECO:0007669"/>
    <property type="project" value="TreeGrafter"/>
</dbReference>
<organism evidence="3 4">
    <name type="scientific">Chlamydomonas schloesseri</name>
    <dbReference type="NCBI Taxonomy" id="2026947"/>
    <lineage>
        <taxon>Eukaryota</taxon>
        <taxon>Viridiplantae</taxon>
        <taxon>Chlorophyta</taxon>
        <taxon>core chlorophytes</taxon>
        <taxon>Chlorophyceae</taxon>
        <taxon>CS clade</taxon>
        <taxon>Chlamydomonadales</taxon>
        <taxon>Chlamydomonadaceae</taxon>
        <taxon>Chlamydomonas</taxon>
    </lineage>
</organism>
<dbReference type="OrthoDB" id="411372at2759"/>
<dbReference type="GO" id="GO:0031146">
    <property type="term" value="P:SCF-dependent proteasomal ubiquitin-dependent protein catabolic process"/>
    <property type="evidence" value="ECO:0007669"/>
    <property type="project" value="TreeGrafter"/>
</dbReference>
<evidence type="ECO:0000313" key="3">
    <source>
        <dbReference type="EMBL" id="KAG2446736.1"/>
    </source>
</evidence>
<dbReference type="InterPro" id="IPR032675">
    <property type="entry name" value="LRR_dom_sf"/>
</dbReference>
<keyword evidence="4" id="KW-1185">Reference proteome</keyword>
<sequence>MASGPRSGSLNPAAKEFVPQVASRPSASGVSEDCAVPRANGTPGRRRSASRRSHVFLTNHAALDQLLVSPDASSISAVTFGAGFHVRDEHLRKLADAIGPQLRSLRLGDTDTGDGVFVTDAAVKHVAAKCHGLEELALEACVGVTDAGFSAVLNSLSSLRELHLTGHDRSSGMLTCKGLSPLIHGGALPNLRQLYITDQIAVKFETVQRLIRRRKDLQVLAGETDGDSAAWGAVLQQMGRSYGDGLYGNMCCGGRMR</sequence>
<evidence type="ECO:0000256" key="1">
    <source>
        <dbReference type="ARBA" id="ARBA00004430"/>
    </source>
</evidence>
<dbReference type="SMART" id="SM00367">
    <property type="entry name" value="LRR_CC"/>
    <property type="match status" value="2"/>
</dbReference>
<comment type="subcellular location">
    <subcellularLocation>
        <location evidence="1">Cytoplasm</location>
        <location evidence="1">Cytoskeleton</location>
        <location evidence="1">Cilium axoneme</location>
    </subcellularLocation>
</comment>
<feature type="compositionally biased region" description="Polar residues" evidence="2">
    <location>
        <begin position="1"/>
        <end position="10"/>
    </location>
</feature>
<dbReference type="InterPro" id="IPR006553">
    <property type="entry name" value="Leu-rich_rpt_Cys-con_subtyp"/>
</dbReference>
<accession>A0A836B3M5</accession>
<dbReference type="EMBL" id="JAEHOD010000025">
    <property type="protein sequence ID" value="KAG2446736.1"/>
    <property type="molecule type" value="Genomic_DNA"/>
</dbReference>
<proteinExistence type="predicted"/>
<dbReference type="AlphaFoldDB" id="A0A836B3M5"/>
<dbReference type="Proteomes" id="UP000613740">
    <property type="component" value="Unassembled WGS sequence"/>
</dbReference>
<dbReference type="GO" id="GO:0005930">
    <property type="term" value="C:axoneme"/>
    <property type="evidence" value="ECO:0007669"/>
    <property type="project" value="UniProtKB-SubCell"/>
</dbReference>
<comment type="caution">
    <text evidence="3">The sequence shown here is derived from an EMBL/GenBank/DDBJ whole genome shotgun (WGS) entry which is preliminary data.</text>
</comment>
<dbReference type="Gene3D" id="3.80.10.10">
    <property type="entry name" value="Ribonuclease Inhibitor"/>
    <property type="match status" value="1"/>
</dbReference>
<reference evidence="3" key="1">
    <citation type="journal article" date="2020" name="bioRxiv">
        <title>Comparative genomics of Chlamydomonas.</title>
        <authorList>
            <person name="Craig R.J."/>
            <person name="Hasan A.R."/>
            <person name="Ness R.W."/>
            <person name="Keightley P.D."/>
        </authorList>
    </citation>
    <scope>NUCLEOTIDE SEQUENCE</scope>
    <source>
        <strain evidence="3">CCAP 11/173</strain>
    </source>
</reference>
<evidence type="ECO:0000256" key="2">
    <source>
        <dbReference type="SAM" id="MobiDB-lite"/>
    </source>
</evidence>
<name>A0A836B3M5_9CHLO</name>
<evidence type="ECO:0000313" key="4">
    <source>
        <dbReference type="Proteomes" id="UP000613740"/>
    </source>
</evidence>
<dbReference type="PANTHER" id="PTHR13318">
    <property type="entry name" value="PARTNER OF PAIRED, ISOFORM B-RELATED"/>
    <property type="match status" value="1"/>
</dbReference>
<feature type="region of interest" description="Disordered" evidence="2">
    <location>
        <begin position="1"/>
        <end position="51"/>
    </location>
</feature>